<evidence type="ECO:0000256" key="2">
    <source>
        <dbReference type="ARBA" id="ARBA00022692"/>
    </source>
</evidence>
<feature type="transmembrane region" description="Helical" evidence="5">
    <location>
        <begin position="215"/>
        <end position="233"/>
    </location>
</feature>
<keyword evidence="5" id="KW-0813">Transport</keyword>
<dbReference type="KEGG" id="tro:trd_1150"/>
<dbReference type="InterPro" id="IPR051784">
    <property type="entry name" value="Nod_factor_ABC_transporter"/>
</dbReference>
<comment type="subcellular location">
    <subcellularLocation>
        <location evidence="5">Cell membrane</location>
        <topology evidence="5">Multi-pass membrane protein</topology>
    </subcellularLocation>
    <subcellularLocation>
        <location evidence="1">Membrane</location>
        <topology evidence="1">Multi-pass membrane protein</topology>
    </subcellularLocation>
</comment>
<dbReference type="EMBL" id="CP001275">
    <property type="protein sequence ID" value="ACM05969.1"/>
    <property type="molecule type" value="Genomic_DNA"/>
</dbReference>
<feature type="transmembrane region" description="Helical" evidence="5">
    <location>
        <begin position="130"/>
        <end position="155"/>
    </location>
</feature>
<feature type="domain" description="ABC transmembrane type-2" evidence="6">
    <location>
        <begin position="20"/>
        <end position="240"/>
    </location>
</feature>
<dbReference type="InterPro" id="IPR013525">
    <property type="entry name" value="ABC2_TM"/>
</dbReference>
<evidence type="ECO:0000313" key="8">
    <source>
        <dbReference type="Proteomes" id="UP000000447"/>
    </source>
</evidence>
<feature type="transmembrane region" description="Helical" evidence="5">
    <location>
        <begin position="53"/>
        <end position="76"/>
    </location>
</feature>
<keyword evidence="5" id="KW-1003">Cell membrane</keyword>
<dbReference type="HOGENOM" id="CLU_039483_4_1_0"/>
<dbReference type="PANTHER" id="PTHR43229">
    <property type="entry name" value="NODULATION PROTEIN J"/>
    <property type="match status" value="1"/>
</dbReference>
<name>B9L0S9_THERP</name>
<evidence type="ECO:0000313" key="7">
    <source>
        <dbReference type="EMBL" id="ACM05969.1"/>
    </source>
</evidence>
<dbReference type="Pfam" id="PF01061">
    <property type="entry name" value="ABC2_membrane"/>
    <property type="match status" value="1"/>
</dbReference>
<dbReference type="GO" id="GO:0140359">
    <property type="term" value="F:ABC-type transporter activity"/>
    <property type="evidence" value="ECO:0007669"/>
    <property type="project" value="InterPro"/>
</dbReference>
<dbReference type="Proteomes" id="UP000000447">
    <property type="component" value="Chromosome"/>
</dbReference>
<evidence type="ECO:0000256" key="5">
    <source>
        <dbReference type="RuleBase" id="RU361157"/>
    </source>
</evidence>
<dbReference type="PANTHER" id="PTHR43229:SF2">
    <property type="entry name" value="NODULATION PROTEIN J"/>
    <property type="match status" value="1"/>
</dbReference>
<evidence type="ECO:0000256" key="1">
    <source>
        <dbReference type="ARBA" id="ARBA00004141"/>
    </source>
</evidence>
<dbReference type="PROSITE" id="PS51012">
    <property type="entry name" value="ABC_TM2"/>
    <property type="match status" value="1"/>
</dbReference>
<keyword evidence="4 5" id="KW-0472">Membrane</keyword>
<evidence type="ECO:0000259" key="6">
    <source>
        <dbReference type="PROSITE" id="PS51012"/>
    </source>
</evidence>
<keyword evidence="3 5" id="KW-1133">Transmembrane helix</keyword>
<keyword evidence="8" id="KW-1185">Reference proteome</keyword>
<dbReference type="GO" id="GO:0043190">
    <property type="term" value="C:ATP-binding cassette (ABC) transporter complex"/>
    <property type="evidence" value="ECO:0007669"/>
    <property type="project" value="InterPro"/>
</dbReference>
<dbReference type="AlphaFoldDB" id="B9L0S9"/>
<organism evidence="7 8">
    <name type="scientific">Thermomicrobium roseum (strain ATCC 27502 / DSM 5159 / P-2)</name>
    <dbReference type="NCBI Taxonomy" id="309801"/>
    <lineage>
        <taxon>Bacteria</taxon>
        <taxon>Pseudomonadati</taxon>
        <taxon>Thermomicrobiota</taxon>
        <taxon>Thermomicrobia</taxon>
        <taxon>Thermomicrobiales</taxon>
        <taxon>Thermomicrobiaceae</taxon>
        <taxon>Thermomicrobium</taxon>
    </lineage>
</organism>
<keyword evidence="2 5" id="KW-0812">Transmembrane</keyword>
<comment type="similarity">
    <text evidence="5">Belongs to the ABC-2 integral membrane protein family.</text>
</comment>
<dbReference type="eggNOG" id="COG0842">
    <property type="taxonomic scope" value="Bacteria"/>
</dbReference>
<dbReference type="RefSeq" id="WP_015922103.1">
    <property type="nucleotide sequence ID" value="NC_011959.1"/>
</dbReference>
<dbReference type="STRING" id="309801.trd_1150"/>
<dbReference type="OrthoDB" id="160207at2"/>
<evidence type="ECO:0000256" key="4">
    <source>
        <dbReference type="ARBA" id="ARBA00023136"/>
    </source>
</evidence>
<feature type="transmembrane region" description="Helical" evidence="5">
    <location>
        <begin position="21"/>
        <end position="41"/>
    </location>
</feature>
<dbReference type="InterPro" id="IPR000412">
    <property type="entry name" value="ABC_2_transport"/>
</dbReference>
<accession>B9L0S9</accession>
<feature type="transmembrane region" description="Helical" evidence="5">
    <location>
        <begin position="97"/>
        <end position="124"/>
    </location>
</feature>
<reference evidence="7 8" key="1">
    <citation type="journal article" date="2009" name="PLoS ONE">
        <title>Complete genome sequence of the aerobic CO-oxidizing thermophile Thermomicrobium roseum.</title>
        <authorList>
            <person name="Wu D."/>
            <person name="Raymond J."/>
            <person name="Wu M."/>
            <person name="Chatterji S."/>
            <person name="Ren Q."/>
            <person name="Graham J.E."/>
            <person name="Bryant D.A."/>
            <person name="Robb F."/>
            <person name="Colman A."/>
            <person name="Tallon L.J."/>
            <person name="Badger J.H."/>
            <person name="Madupu R."/>
            <person name="Ward N.L."/>
            <person name="Eisen J.A."/>
        </authorList>
    </citation>
    <scope>NUCLEOTIDE SEQUENCE [LARGE SCALE GENOMIC DNA]</scope>
    <source>
        <strain evidence="8">ATCC 27502 / DSM 5159 / P-2</strain>
    </source>
</reference>
<proteinExistence type="inferred from homology"/>
<protein>
    <recommendedName>
        <fullName evidence="5">Transport permease protein</fullName>
    </recommendedName>
</protein>
<dbReference type="InterPro" id="IPR047817">
    <property type="entry name" value="ABC2_TM_bact-type"/>
</dbReference>
<feature type="transmembrane region" description="Helical" evidence="5">
    <location>
        <begin position="167"/>
        <end position="195"/>
    </location>
</feature>
<sequence length="240" mass="25352">MHALLAQARMEVRLTLRSGEGLLVTLVIPTALLVFFALLGLAPNEYARPVDFLLPSMLALAVISIGLVSLSIRTAYERHYGVLKRLGATPLGRGRLIVAKIASVVTIELLQTVLLVAVALTFGWRPTGSALLAVAVLLLGTATFASLGLLIAGAVRAETTLALSNGLYLLLILLGGIAWPVEHLPGPLALLGLLLPSNALASALRSVLSPVPAVPLAQIAALVLWTVLFLAIARRTFRWE</sequence>
<evidence type="ECO:0000256" key="3">
    <source>
        <dbReference type="ARBA" id="ARBA00022989"/>
    </source>
</evidence>
<gene>
    <name evidence="7" type="ordered locus">trd_1150</name>
</gene>
<dbReference type="PIRSF" id="PIRSF006648">
    <property type="entry name" value="DrrB"/>
    <property type="match status" value="1"/>
</dbReference>